<organism evidence="7 10">
    <name type="scientific">Adineta ricciae</name>
    <name type="common">Rotifer</name>
    <dbReference type="NCBI Taxonomy" id="249248"/>
    <lineage>
        <taxon>Eukaryota</taxon>
        <taxon>Metazoa</taxon>
        <taxon>Spiralia</taxon>
        <taxon>Gnathifera</taxon>
        <taxon>Rotifera</taxon>
        <taxon>Eurotatoria</taxon>
        <taxon>Bdelloidea</taxon>
        <taxon>Adinetida</taxon>
        <taxon>Adinetidae</taxon>
        <taxon>Adineta</taxon>
    </lineage>
</organism>
<accession>A0A815TEG2</accession>
<dbReference type="Gene3D" id="1.20.1070.10">
    <property type="entry name" value="Rhodopsin 7-helix transmembrane proteins"/>
    <property type="match status" value="1"/>
</dbReference>
<dbReference type="InterPro" id="IPR017452">
    <property type="entry name" value="GPCR_Rhodpsn_7TM"/>
</dbReference>
<name>A0A815TEG2_ADIRI</name>
<keyword evidence="4 5" id="KW-0472">Membrane</keyword>
<comment type="subcellular location">
    <subcellularLocation>
        <location evidence="1">Membrane</location>
    </subcellularLocation>
</comment>
<sequence>MFFIGLINSLFSFITFQNKELRKVGCGIHLLMSSITSLITISIVTVKFFFVLFTHIDIKYVHPSIISGGCISIEPLVKLFVFLDGWLNACVAIERTIQVFHGTSFNKEKSTRVARWVILLLPFGIMGTIIHEPIYRRIFRTKGFKPFITTDKHEKKFWCLTRYSPVIQTYNTIILFFHLVAPCIINLFSALFIIIQVTRQRSIVQQKLTYKEHFRQQLYENKHLLISSITLLLLALPRLIISMLSTCTEATQNPWLYLSSYFIAFIPSILIFTIFVVPSTLYMKTFKQSINTYRRYICRQ</sequence>
<feature type="domain" description="G-protein coupled receptors family 1 profile" evidence="6">
    <location>
        <begin position="7"/>
        <end position="275"/>
    </location>
</feature>
<evidence type="ECO:0000313" key="8">
    <source>
        <dbReference type="EMBL" id="CAF1674768.1"/>
    </source>
</evidence>
<dbReference type="SUPFAM" id="SSF81321">
    <property type="entry name" value="Family A G protein-coupled receptor-like"/>
    <property type="match status" value="1"/>
</dbReference>
<dbReference type="AlphaFoldDB" id="A0A815TEG2"/>
<evidence type="ECO:0000313" key="9">
    <source>
        <dbReference type="Proteomes" id="UP000663828"/>
    </source>
</evidence>
<evidence type="ECO:0000256" key="5">
    <source>
        <dbReference type="SAM" id="Phobius"/>
    </source>
</evidence>
<keyword evidence="2 5" id="KW-0812">Transmembrane</keyword>
<keyword evidence="3 5" id="KW-1133">Transmembrane helix</keyword>
<dbReference type="GO" id="GO:0016020">
    <property type="term" value="C:membrane"/>
    <property type="evidence" value="ECO:0007669"/>
    <property type="project" value="UniProtKB-SubCell"/>
</dbReference>
<evidence type="ECO:0000259" key="6">
    <source>
        <dbReference type="PROSITE" id="PS50262"/>
    </source>
</evidence>
<evidence type="ECO:0000256" key="2">
    <source>
        <dbReference type="ARBA" id="ARBA00022692"/>
    </source>
</evidence>
<reference evidence="7" key="1">
    <citation type="submission" date="2021-02" db="EMBL/GenBank/DDBJ databases">
        <authorList>
            <person name="Nowell W R."/>
        </authorList>
    </citation>
    <scope>NUCLEOTIDE SEQUENCE</scope>
</reference>
<dbReference type="InterPro" id="IPR000276">
    <property type="entry name" value="GPCR_Rhodpsn"/>
</dbReference>
<evidence type="ECO:0000313" key="7">
    <source>
        <dbReference type="EMBL" id="CAF1499940.1"/>
    </source>
</evidence>
<proteinExistence type="predicted"/>
<feature type="transmembrane region" description="Helical" evidence="5">
    <location>
        <begin position="173"/>
        <end position="195"/>
    </location>
</feature>
<keyword evidence="9" id="KW-1185">Reference proteome</keyword>
<feature type="transmembrane region" description="Helical" evidence="5">
    <location>
        <begin position="256"/>
        <end position="277"/>
    </location>
</feature>
<dbReference type="PROSITE" id="PS50262">
    <property type="entry name" value="G_PROTEIN_RECEP_F1_2"/>
    <property type="match status" value="1"/>
</dbReference>
<evidence type="ECO:0000256" key="3">
    <source>
        <dbReference type="ARBA" id="ARBA00022989"/>
    </source>
</evidence>
<feature type="transmembrane region" description="Helical" evidence="5">
    <location>
        <begin position="224"/>
        <end position="244"/>
    </location>
</feature>
<evidence type="ECO:0000256" key="1">
    <source>
        <dbReference type="ARBA" id="ARBA00004370"/>
    </source>
</evidence>
<feature type="transmembrane region" description="Helical" evidence="5">
    <location>
        <begin position="28"/>
        <end position="53"/>
    </location>
</feature>
<dbReference type="EMBL" id="CAJNOJ010000630">
    <property type="protein sequence ID" value="CAF1499940.1"/>
    <property type="molecule type" value="Genomic_DNA"/>
</dbReference>
<dbReference type="GO" id="GO:0004930">
    <property type="term" value="F:G protein-coupled receptor activity"/>
    <property type="evidence" value="ECO:0007669"/>
    <property type="project" value="InterPro"/>
</dbReference>
<dbReference type="Pfam" id="PF00001">
    <property type="entry name" value="7tm_1"/>
    <property type="match status" value="1"/>
</dbReference>
<protein>
    <recommendedName>
        <fullName evidence="6">G-protein coupled receptors family 1 profile domain-containing protein</fullName>
    </recommendedName>
</protein>
<dbReference type="EMBL" id="CAJNOR010013705">
    <property type="protein sequence ID" value="CAF1674768.1"/>
    <property type="molecule type" value="Genomic_DNA"/>
</dbReference>
<evidence type="ECO:0000256" key="4">
    <source>
        <dbReference type="ARBA" id="ARBA00023136"/>
    </source>
</evidence>
<gene>
    <name evidence="7" type="ORF">EDS130_LOCUS42565</name>
    <name evidence="8" type="ORF">XAT740_LOCUS59373</name>
</gene>
<dbReference type="Proteomes" id="UP000663828">
    <property type="component" value="Unassembled WGS sequence"/>
</dbReference>
<evidence type="ECO:0000313" key="10">
    <source>
        <dbReference type="Proteomes" id="UP000663852"/>
    </source>
</evidence>
<comment type="caution">
    <text evidence="7">The sequence shown here is derived from an EMBL/GenBank/DDBJ whole genome shotgun (WGS) entry which is preliminary data.</text>
</comment>
<dbReference type="Proteomes" id="UP000663852">
    <property type="component" value="Unassembled WGS sequence"/>
</dbReference>
<feature type="transmembrane region" description="Helical" evidence="5">
    <location>
        <begin position="113"/>
        <end position="131"/>
    </location>
</feature>